<dbReference type="GO" id="GO:0000428">
    <property type="term" value="C:DNA-directed RNA polymerase complex"/>
    <property type="evidence" value="ECO:0007669"/>
    <property type="project" value="UniProtKB-KW"/>
</dbReference>
<feature type="binding site" evidence="9">
    <location>
        <position position="45"/>
    </location>
    <ligand>
        <name>Zn(2+)</name>
        <dbReference type="ChEBI" id="CHEBI:29105"/>
    </ligand>
</feature>
<dbReference type="InterPro" id="IPR000268">
    <property type="entry name" value="RPABC5/Rpb10"/>
</dbReference>
<accession>A0A7C3J285</accession>
<dbReference type="PANTHER" id="PTHR23431">
    <property type="entry name" value="DNA-DIRECTED RNA POLYMERASES I, II, AND III SUBUNIT RPABC5 FAMILY MEMBER"/>
    <property type="match status" value="1"/>
</dbReference>
<evidence type="ECO:0000256" key="9">
    <source>
        <dbReference type="HAMAP-Rule" id="MF_00250"/>
    </source>
</evidence>
<dbReference type="GO" id="GO:0008270">
    <property type="term" value="F:zinc ion binding"/>
    <property type="evidence" value="ECO:0007669"/>
    <property type="project" value="UniProtKB-UniRule"/>
</dbReference>
<evidence type="ECO:0000256" key="6">
    <source>
        <dbReference type="ARBA" id="ARBA00022723"/>
    </source>
</evidence>
<keyword evidence="2 9" id="KW-0240">DNA-directed RNA polymerase</keyword>
<organism evidence="10">
    <name type="scientific">Candidatus Methanomethylicus mesodigestus</name>
    <dbReference type="NCBI Taxonomy" id="1867258"/>
    <lineage>
        <taxon>Archaea</taxon>
        <taxon>Thermoproteota</taxon>
        <taxon>Methanosuratincolia</taxon>
        <taxon>Candidatus Methanomethylicales</taxon>
        <taxon>Candidatus Methanomethylicaceae</taxon>
        <taxon>Candidatus Methanomethylicus</taxon>
    </lineage>
</organism>
<comment type="cofactor">
    <cofactor evidence="9">
        <name>Zn(2+)</name>
        <dbReference type="ChEBI" id="CHEBI:29105"/>
    </cofactor>
    <text evidence="9">Binds 1 zinc ion.</text>
</comment>
<dbReference type="AlphaFoldDB" id="A0A7C3J285"/>
<evidence type="ECO:0000313" key="10">
    <source>
        <dbReference type="EMBL" id="HFK20655.1"/>
    </source>
</evidence>
<dbReference type="NCBIfam" id="NF003089">
    <property type="entry name" value="PRK04016.1"/>
    <property type="match status" value="1"/>
</dbReference>
<sequence length="72" mass="8191">MIIPVRCFTCGKVIADKWDEFKAEVAKGENPAKVLDSLGIKRYCCRRMFLSHIELLEESLKFSVQAAEEGKI</sequence>
<keyword evidence="5 9" id="KW-0548">Nucleotidyltransferase</keyword>
<protein>
    <recommendedName>
        <fullName evidence="9">DNA-directed RNA polymerase subunit Rpo10</fullName>
        <ecNumber evidence="9">2.7.7.6</ecNumber>
    </recommendedName>
    <alternativeName>
        <fullName evidence="9">DNA-directed RNA polymerase subunit N</fullName>
    </alternativeName>
</protein>
<feature type="binding site" evidence="9">
    <location>
        <position position="7"/>
    </location>
    <ligand>
        <name>Zn(2+)</name>
        <dbReference type="ChEBI" id="CHEBI:29105"/>
    </ligand>
</feature>
<feature type="binding site" evidence="9">
    <location>
        <position position="44"/>
    </location>
    <ligand>
        <name>Zn(2+)</name>
        <dbReference type="ChEBI" id="CHEBI:29105"/>
    </ligand>
</feature>
<keyword evidence="3 9" id="KW-0963">Cytoplasm</keyword>
<dbReference type="Gene3D" id="1.10.10.60">
    <property type="entry name" value="Homeodomain-like"/>
    <property type="match status" value="1"/>
</dbReference>
<evidence type="ECO:0000256" key="5">
    <source>
        <dbReference type="ARBA" id="ARBA00022695"/>
    </source>
</evidence>
<dbReference type="GO" id="GO:0003677">
    <property type="term" value="F:DNA binding"/>
    <property type="evidence" value="ECO:0007669"/>
    <property type="project" value="InterPro"/>
</dbReference>
<dbReference type="GO" id="GO:0005737">
    <property type="term" value="C:cytoplasm"/>
    <property type="evidence" value="ECO:0007669"/>
    <property type="project" value="UniProtKB-SubCell"/>
</dbReference>
<comment type="subunit">
    <text evidence="9">Part of the RNA polymerase complex.</text>
</comment>
<comment type="subcellular location">
    <subcellularLocation>
        <location evidence="1 9">Cytoplasm</location>
    </subcellularLocation>
</comment>
<feature type="binding site" evidence="9">
    <location>
        <position position="10"/>
    </location>
    <ligand>
        <name>Zn(2+)</name>
        <dbReference type="ChEBI" id="CHEBI:29105"/>
    </ligand>
</feature>
<evidence type="ECO:0000256" key="4">
    <source>
        <dbReference type="ARBA" id="ARBA00022679"/>
    </source>
</evidence>
<dbReference type="FunFam" id="1.10.10.60:FF:000335">
    <property type="entry name" value="DNA-directed RNA polymerase subunit N, putative"/>
    <property type="match status" value="1"/>
</dbReference>
<dbReference type="PANTHER" id="PTHR23431:SF3">
    <property type="entry name" value="DNA-DIRECTED RNA POLYMERASES I, II, AND III SUBUNIT RPABC5"/>
    <property type="match status" value="1"/>
</dbReference>
<comment type="function">
    <text evidence="9">DNA-dependent RNA polymerase (RNAP) catalyzes the transcription of DNA into RNA using the four ribonucleoside triphosphates as substrates.</text>
</comment>
<keyword evidence="8 9" id="KW-0804">Transcription</keyword>
<dbReference type="HAMAP" id="MF_00250">
    <property type="entry name" value="RNApol_arch_Rpo10"/>
    <property type="match status" value="1"/>
</dbReference>
<keyword evidence="6 9" id="KW-0479">Metal-binding</keyword>
<comment type="similarity">
    <text evidence="9">Belongs to the archaeal Rpo10/eukaryotic RPB10 RNA polymerase subunit family.</text>
</comment>
<evidence type="ECO:0000256" key="2">
    <source>
        <dbReference type="ARBA" id="ARBA00022478"/>
    </source>
</evidence>
<dbReference type="GO" id="GO:0006351">
    <property type="term" value="P:DNA-templated transcription"/>
    <property type="evidence" value="ECO:0007669"/>
    <property type="project" value="UniProtKB-UniRule"/>
</dbReference>
<proteinExistence type="inferred from homology"/>
<dbReference type="SUPFAM" id="SSF46924">
    <property type="entry name" value="RNA polymerase subunit RPB10"/>
    <property type="match status" value="1"/>
</dbReference>
<dbReference type="GO" id="GO:0003899">
    <property type="term" value="F:DNA-directed RNA polymerase activity"/>
    <property type="evidence" value="ECO:0007669"/>
    <property type="project" value="UniProtKB-UniRule"/>
</dbReference>
<comment type="catalytic activity">
    <reaction evidence="9">
        <text>RNA(n) + a ribonucleoside 5'-triphosphate = RNA(n+1) + diphosphate</text>
        <dbReference type="Rhea" id="RHEA:21248"/>
        <dbReference type="Rhea" id="RHEA-COMP:14527"/>
        <dbReference type="Rhea" id="RHEA-COMP:17342"/>
        <dbReference type="ChEBI" id="CHEBI:33019"/>
        <dbReference type="ChEBI" id="CHEBI:61557"/>
        <dbReference type="ChEBI" id="CHEBI:140395"/>
        <dbReference type="EC" id="2.7.7.6"/>
    </reaction>
</comment>
<dbReference type="Pfam" id="PF01194">
    <property type="entry name" value="RNA_pol_N"/>
    <property type="match status" value="1"/>
</dbReference>
<evidence type="ECO:0000256" key="1">
    <source>
        <dbReference type="ARBA" id="ARBA00004496"/>
    </source>
</evidence>
<keyword evidence="7 9" id="KW-0862">Zinc</keyword>
<dbReference type="InterPro" id="IPR023580">
    <property type="entry name" value="RNA_pol_su_RPB10"/>
</dbReference>
<evidence type="ECO:0000256" key="7">
    <source>
        <dbReference type="ARBA" id="ARBA00022833"/>
    </source>
</evidence>
<dbReference type="EC" id="2.7.7.6" evidence="9"/>
<dbReference type="PIRSF" id="PIRSF005653">
    <property type="entry name" value="RNA_pol_N/8_sub"/>
    <property type="match status" value="1"/>
</dbReference>
<evidence type="ECO:0000256" key="3">
    <source>
        <dbReference type="ARBA" id="ARBA00022490"/>
    </source>
</evidence>
<dbReference type="InterPro" id="IPR020789">
    <property type="entry name" value="RNA_pol_suN_Zn-BS"/>
</dbReference>
<keyword evidence="4 9" id="KW-0808">Transferase</keyword>
<dbReference type="PROSITE" id="PS01112">
    <property type="entry name" value="RNA_POL_N_8KD"/>
    <property type="match status" value="1"/>
</dbReference>
<gene>
    <name evidence="9" type="primary">rpo10</name>
    <name evidence="9" type="synonym">rpoN</name>
    <name evidence="10" type="ORF">ENS19_05150</name>
</gene>
<comment type="caution">
    <text evidence="10">The sequence shown here is derived from an EMBL/GenBank/DDBJ whole genome shotgun (WGS) entry which is preliminary data.</text>
</comment>
<dbReference type="EMBL" id="DSTX01000008">
    <property type="protein sequence ID" value="HFK20655.1"/>
    <property type="molecule type" value="Genomic_DNA"/>
</dbReference>
<evidence type="ECO:0000256" key="8">
    <source>
        <dbReference type="ARBA" id="ARBA00023163"/>
    </source>
</evidence>
<name>A0A7C3J285_9CREN</name>
<reference evidence="10" key="1">
    <citation type="journal article" date="2020" name="mSystems">
        <title>Genome- and Community-Level Interaction Insights into Carbon Utilization and Element Cycling Functions of Hydrothermarchaeota in Hydrothermal Sediment.</title>
        <authorList>
            <person name="Zhou Z."/>
            <person name="Liu Y."/>
            <person name="Xu W."/>
            <person name="Pan J."/>
            <person name="Luo Z.H."/>
            <person name="Li M."/>
        </authorList>
    </citation>
    <scope>NUCLEOTIDE SEQUENCE [LARGE SCALE GENOMIC DNA]</scope>
    <source>
        <strain evidence="10">SpSt-468</strain>
    </source>
</reference>